<name>X5HZI2_CLOPF</name>
<organism evidence="9">
    <name type="scientific">Clostridium perfringens</name>
    <dbReference type="NCBI Taxonomy" id="1502"/>
    <lineage>
        <taxon>Bacteria</taxon>
        <taxon>Bacillati</taxon>
        <taxon>Bacillota</taxon>
        <taxon>Clostridia</taxon>
        <taxon>Eubacteriales</taxon>
        <taxon>Clostridiaceae</taxon>
        <taxon>Clostridium</taxon>
    </lineage>
</organism>
<protein>
    <submittedName>
        <fullName evidence="9">Putative ABC transporter permease protein</fullName>
    </submittedName>
</protein>
<dbReference type="InterPro" id="IPR003838">
    <property type="entry name" value="ABC3_permease_C"/>
</dbReference>
<dbReference type="PANTHER" id="PTHR30572">
    <property type="entry name" value="MEMBRANE COMPONENT OF TRANSPORTER-RELATED"/>
    <property type="match status" value="1"/>
</dbReference>
<keyword evidence="3 7" id="KW-0812">Transmembrane</keyword>
<evidence type="ECO:0000259" key="8">
    <source>
        <dbReference type="Pfam" id="PF02687"/>
    </source>
</evidence>
<feature type="transmembrane region" description="Helical" evidence="7">
    <location>
        <begin position="311"/>
        <end position="335"/>
    </location>
</feature>
<evidence type="ECO:0000256" key="6">
    <source>
        <dbReference type="ARBA" id="ARBA00038076"/>
    </source>
</evidence>
<sequence length="391" mass="45935">MNKFLFFNLKKDKIFNILIFLMVFLWIIVFNQMINILTFEKNYSNNYRENMPIDNGVFLRLNTQDILSEKELKENKDNLTSFINENKINYFTANRIPIPGSIFNIDAKKYKSFFKSESLARPDFINYVQVNYGYLDYLGIDYLEKEKWNKDNENIPILMGDNYKKDYKIGDKIKVDKYTLEVNGFLERGEMYIDGPSPINYSEIFDDAIVGPINLKEDIINYLVIYSDEIPLLELQNSANVLFNKFNPKTFDIHLQEFLSNIDKENSLLKLTFIFITILNLIIINSIILLKIIKNKKNIGIYYSVGGNNRLIFKMIIKEFFLIVIFSTLLAIPVTYKLSLMSVFFFVNNNRIKNIILAIFLLYFCIGIITFISLKFINKLTTKDLIGGFRE</sequence>
<comment type="subcellular location">
    <subcellularLocation>
        <location evidence="1">Cell membrane</location>
        <topology evidence="1">Multi-pass membrane protein</topology>
    </subcellularLocation>
</comment>
<evidence type="ECO:0000256" key="5">
    <source>
        <dbReference type="ARBA" id="ARBA00023136"/>
    </source>
</evidence>
<dbReference type="InterPro" id="IPR050250">
    <property type="entry name" value="Macrolide_Exporter_MacB"/>
</dbReference>
<dbReference type="AlphaFoldDB" id="X5HZI2"/>
<evidence type="ECO:0000256" key="4">
    <source>
        <dbReference type="ARBA" id="ARBA00022989"/>
    </source>
</evidence>
<evidence type="ECO:0000313" key="10">
    <source>
        <dbReference type="EMBL" id="BAO58380.1"/>
    </source>
</evidence>
<keyword evidence="2" id="KW-1003">Cell membrane</keyword>
<dbReference type="GO" id="GO:0005886">
    <property type="term" value="C:plasma membrane"/>
    <property type="evidence" value="ECO:0007669"/>
    <property type="project" value="UniProtKB-SubCell"/>
</dbReference>
<dbReference type="GO" id="GO:0022857">
    <property type="term" value="F:transmembrane transporter activity"/>
    <property type="evidence" value="ECO:0007669"/>
    <property type="project" value="TreeGrafter"/>
</dbReference>
<proteinExistence type="inferred from homology"/>
<evidence type="ECO:0000256" key="2">
    <source>
        <dbReference type="ARBA" id="ARBA00022475"/>
    </source>
</evidence>
<keyword evidence="9" id="KW-0614">Plasmid</keyword>
<evidence type="ECO:0000256" key="1">
    <source>
        <dbReference type="ARBA" id="ARBA00004651"/>
    </source>
</evidence>
<keyword evidence="4 7" id="KW-1133">Transmembrane helix</keyword>
<evidence type="ECO:0000313" key="9">
    <source>
        <dbReference type="EMBL" id="BAO58325.1"/>
    </source>
</evidence>
<evidence type="ECO:0000256" key="7">
    <source>
        <dbReference type="SAM" id="Phobius"/>
    </source>
</evidence>
<dbReference type="Pfam" id="PF02687">
    <property type="entry name" value="FtsX"/>
    <property type="match status" value="1"/>
</dbReference>
<geneLocation type="plasmid" evidence="10">
    <name>pCP-TS1</name>
</geneLocation>
<accession>X5HZI2</accession>
<feature type="transmembrane region" description="Helical" evidence="7">
    <location>
        <begin position="268"/>
        <end position="290"/>
    </location>
</feature>
<keyword evidence="5 7" id="KW-0472">Membrane</keyword>
<geneLocation type="plasmid" evidence="9">
    <name>pCP-OS1</name>
</geneLocation>
<feature type="transmembrane region" description="Helical" evidence="7">
    <location>
        <begin position="355"/>
        <end position="374"/>
    </location>
</feature>
<dbReference type="RefSeq" id="WP_024269824.1">
    <property type="nucleotide sequence ID" value="NZ_CABPRK010000008.1"/>
</dbReference>
<feature type="transmembrane region" description="Helical" evidence="7">
    <location>
        <begin position="14"/>
        <end position="34"/>
    </location>
</feature>
<dbReference type="EMBL" id="AP013034">
    <property type="protein sequence ID" value="BAO58380.1"/>
    <property type="molecule type" value="Genomic_DNA"/>
</dbReference>
<dbReference type="EMBL" id="AP013033">
    <property type="protein sequence ID" value="BAO58325.1"/>
    <property type="molecule type" value="Genomic_DNA"/>
</dbReference>
<feature type="domain" description="ABC3 transporter permease C-terminal" evidence="8">
    <location>
        <begin position="273"/>
        <end position="381"/>
    </location>
</feature>
<evidence type="ECO:0000256" key="3">
    <source>
        <dbReference type="ARBA" id="ARBA00022692"/>
    </source>
</evidence>
<reference evidence="9" key="1">
    <citation type="journal article" date="2014" name="Infect. Immun.">
        <title>BEC, a novel enterotoxin of Clostridium perfringens found in human clinical isolates from acute gastroenteritis outbreaks.</title>
        <authorList>
            <person name="Yonogi S."/>
            <person name="Matsuda S."/>
            <person name="Kawai T."/>
            <person name="Yoda T."/>
            <person name="Harada T."/>
            <person name="Kumeda Y."/>
            <person name="Gotoh K."/>
            <person name="Hiyoshi H."/>
            <person name="Nakamura S."/>
            <person name="Kodama T."/>
            <person name="Iida T."/>
        </authorList>
    </citation>
    <scope>NUCLEOTIDE SEQUENCE</scope>
    <source>
        <strain evidence="9">OS1</strain>
        <strain evidence="10">TS1</strain>
        <plasmid evidence="9">pCP-OS1</plasmid>
        <plasmid evidence="10">pCP-TS1</plasmid>
    </source>
</reference>
<comment type="similarity">
    <text evidence="6">Belongs to the ABC-4 integral membrane protein family.</text>
</comment>
<dbReference type="PANTHER" id="PTHR30572:SF4">
    <property type="entry name" value="ABC TRANSPORTER PERMEASE YTRF"/>
    <property type="match status" value="1"/>
</dbReference>